<dbReference type="RefSeq" id="XP_029020231.1">
    <property type="nucleotide sequence ID" value="XM_029164398.3"/>
</dbReference>
<evidence type="ECO:0000256" key="3">
    <source>
        <dbReference type="RuleBase" id="RU000685"/>
    </source>
</evidence>
<dbReference type="GeneID" id="114863888"/>
<feature type="coiled-coil region" evidence="4">
    <location>
        <begin position="56"/>
        <end position="163"/>
    </location>
</feature>
<protein>
    <submittedName>
        <fullName evidence="7">Peripherin isoform X1</fullName>
    </submittedName>
</protein>
<dbReference type="SUPFAM" id="SSF64593">
    <property type="entry name" value="Intermediate filament protein, coiled coil region"/>
    <property type="match status" value="1"/>
</dbReference>
<dbReference type="AlphaFoldDB" id="A0A6P7NJZ9"/>
<dbReference type="CTD" id="798092"/>
<dbReference type="InterPro" id="IPR039008">
    <property type="entry name" value="IF_rod_dom"/>
</dbReference>
<proteinExistence type="inferred from homology"/>
<evidence type="ECO:0000256" key="2">
    <source>
        <dbReference type="ARBA" id="ARBA00023054"/>
    </source>
</evidence>
<dbReference type="PANTHER" id="PTHR45652:SF7">
    <property type="entry name" value="VIMENTIN-LIKE"/>
    <property type="match status" value="1"/>
</dbReference>
<dbReference type="InterPro" id="IPR050405">
    <property type="entry name" value="Intermediate_filament"/>
</dbReference>
<evidence type="ECO:0000256" key="4">
    <source>
        <dbReference type="SAM" id="Coils"/>
    </source>
</evidence>
<keyword evidence="2 4" id="KW-0175">Coiled coil</keyword>
<dbReference type="Pfam" id="PF00038">
    <property type="entry name" value="Filament"/>
    <property type="match status" value="2"/>
</dbReference>
<dbReference type="KEGG" id="bspl:114863888"/>
<evidence type="ECO:0000313" key="7">
    <source>
        <dbReference type="RefSeq" id="XP_029020231.1"/>
    </source>
</evidence>
<keyword evidence="1 3" id="KW-0403">Intermediate filament</keyword>
<evidence type="ECO:0000313" key="6">
    <source>
        <dbReference type="Proteomes" id="UP000515150"/>
    </source>
</evidence>
<dbReference type="PANTHER" id="PTHR45652">
    <property type="entry name" value="GLIAL FIBRILLARY ACIDIC PROTEIN"/>
    <property type="match status" value="1"/>
</dbReference>
<accession>A0A6P7NJZ9</accession>
<name>A0A6P7NJZ9_BETSP</name>
<organism evidence="6 7">
    <name type="scientific">Betta splendens</name>
    <name type="common">Siamese fighting fish</name>
    <dbReference type="NCBI Taxonomy" id="158456"/>
    <lineage>
        <taxon>Eukaryota</taxon>
        <taxon>Metazoa</taxon>
        <taxon>Chordata</taxon>
        <taxon>Craniata</taxon>
        <taxon>Vertebrata</taxon>
        <taxon>Euteleostomi</taxon>
        <taxon>Actinopterygii</taxon>
        <taxon>Neopterygii</taxon>
        <taxon>Teleostei</taxon>
        <taxon>Neoteleostei</taxon>
        <taxon>Acanthomorphata</taxon>
        <taxon>Anabantaria</taxon>
        <taxon>Anabantiformes</taxon>
        <taxon>Anabantoidei</taxon>
        <taxon>Osphronemidae</taxon>
        <taxon>Betta</taxon>
    </lineage>
</organism>
<comment type="similarity">
    <text evidence="3">Belongs to the intermediate filament family.</text>
</comment>
<dbReference type="GO" id="GO:0005882">
    <property type="term" value="C:intermediate filament"/>
    <property type="evidence" value="ECO:0007669"/>
    <property type="project" value="UniProtKB-KW"/>
</dbReference>
<dbReference type="GO" id="GO:0005200">
    <property type="term" value="F:structural constituent of cytoskeleton"/>
    <property type="evidence" value="ECO:0007669"/>
    <property type="project" value="TreeGrafter"/>
</dbReference>
<dbReference type="Gene3D" id="1.10.287.1490">
    <property type="match status" value="1"/>
</dbReference>
<feature type="domain" description="IF rod" evidence="5">
    <location>
        <begin position="58"/>
        <end position="375"/>
    </location>
</feature>
<reference evidence="7" key="1">
    <citation type="submission" date="2025-08" db="UniProtKB">
        <authorList>
            <consortium name="RefSeq"/>
        </authorList>
    </citation>
    <scope>IDENTIFICATION</scope>
</reference>
<dbReference type="OrthoDB" id="8925521at2759"/>
<dbReference type="PROSITE" id="PS00226">
    <property type="entry name" value="IF_ROD_1"/>
    <property type="match status" value="1"/>
</dbReference>
<feature type="coiled-coil region" evidence="4">
    <location>
        <begin position="281"/>
        <end position="333"/>
    </location>
</feature>
<dbReference type="Gene3D" id="1.20.5.170">
    <property type="match status" value="1"/>
</dbReference>
<evidence type="ECO:0000259" key="5">
    <source>
        <dbReference type="SMART" id="SM01391"/>
    </source>
</evidence>
<dbReference type="SMART" id="SM01391">
    <property type="entry name" value="Filament"/>
    <property type="match status" value="1"/>
</dbReference>
<gene>
    <name evidence="7" type="primary">vimr2</name>
</gene>
<keyword evidence="6" id="KW-1185">Reference proteome</keyword>
<dbReference type="GO" id="GO:0045109">
    <property type="term" value="P:intermediate filament organization"/>
    <property type="evidence" value="ECO:0007669"/>
    <property type="project" value="TreeGrafter"/>
</dbReference>
<evidence type="ECO:0000256" key="1">
    <source>
        <dbReference type="ARBA" id="ARBA00022754"/>
    </source>
</evidence>
<sequence length="379" mass="42434">MAMLRVSSYRKLFEQDAWRRNAGLRMPRGAALDKCDRDTFDFVAAKSLGEDGLKLLAQERRTIAALNDRLVKLIELARRLEEENGSLECQIAELEAQPSSAPASVSISTAVAQADRSLDAVVERLRRERDEIVCESRALQDELEGLMREHEEAARRRSSVQQERQHVAAEVDAVTAECLALRERVRVYAAQRANVEAQRTAAAERLLEPADGSTPAVAAIKFGSPAVTAALGVKEYYCRLAESLQCVVAAAAVVCGGDAEQRDVRGAGRSVVRDWPATKDAGDMKTLVSELQKEFAELEQRNEELEDEAEMKRAAHMEEVAELEYTINELQHRDSSFRTQMKEQCDDYRVLLSEKMARDMEIAAYRSLLEEEEARLCDL</sequence>
<dbReference type="InterPro" id="IPR018039">
    <property type="entry name" value="IF_conserved"/>
</dbReference>
<dbReference type="GO" id="GO:0005737">
    <property type="term" value="C:cytoplasm"/>
    <property type="evidence" value="ECO:0007669"/>
    <property type="project" value="TreeGrafter"/>
</dbReference>
<dbReference type="Proteomes" id="UP000515150">
    <property type="component" value="Chromosome 10"/>
</dbReference>